<dbReference type="OrthoDB" id="5317514at2759"/>
<dbReference type="PROSITE" id="PS50234">
    <property type="entry name" value="VWFA"/>
    <property type="match status" value="1"/>
</dbReference>
<dbReference type="SUPFAM" id="SSF53300">
    <property type="entry name" value="vWA-like"/>
    <property type="match status" value="1"/>
</dbReference>
<dbReference type="InterPro" id="IPR002035">
    <property type="entry name" value="VWF_A"/>
</dbReference>
<evidence type="ECO:0000256" key="15">
    <source>
        <dbReference type="PROSITE-ProRule" id="PRU00803"/>
    </source>
</evidence>
<evidence type="ECO:0000256" key="9">
    <source>
        <dbReference type="ARBA" id="ARBA00022989"/>
    </source>
</evidence>
<dbReference type="Pfam" id="PF20805">
    <property type="entry name" value="Integrin_A_Ig_2"/>
    <property type="match status" value="1"/>
</dbReference>
<comment type="similarity">
    <text evidence="2 16">Belongs to the integrin alpha chain family.</text>
</comment>
<dbReference type="Gene3D" id="1.20.5.2120">
    <property type="match status" value="1"/>
</dbReference>
<feature type="repeat" description="FG-GAP" evidence="15">
    <location>
        <begin position="570"/>
        <end position="630"/>
    </location>
</feature>
<dbReference type="GO" id="GO:0002291">
    <property type="term" value="P:T cell activation via T cell receptor contact with antigen bound to MHC molecule on antigen presenting cell"/>
    <property type="evidence" value="ECO:0007669"/>
    <property type="project" value="Ensembl"/>
</dbReference>
<dbReference type="GO" id="GO:0007159">
    <property type="term" value="P:leukocyte cell-cell adhesion"/>
    <property type="evidence" value="ECO:0007669"/>
    <property type="project" value="Ensembl"/>
</dbReference>
<dbReference type="Gene3D" id="1.20.5.930">
    <property type="entry name" value="Bicelle-embedded integrin alpha(iib) transmembrane segment"/>
    <property type="match status" value="1"/>
</dbReference>
<dbReference type="SUPFAM" id="SSF69179">
    <property type="entry name" value="Integrin domains"/>
    <property type="match status" value="2"/>
</dbReference>
<evidence type="ECO:0000256" key="12">
    <source>
        <dbReference type="ARBA" id="ARBA00023157"/>
    </source>
</evidence>
<dbReference type="InterPro" id="IPR018184">
    <property type="entry name" value="Integrin_alpha_C_CS"/>
</dbReference>
<dbReference type="InterPro" id="IPR013649">
    <property type="entry name" value="Integrin_alpha_Ig-like_1"/>
</dbReference>
<feature type="chain" id="PRO_5026375558" evidence="16">
    <location>
        <begin position="24"/>
        <end position="1174"/>
    </location>
</feature>
<protein>
    <submittedName>
        <fullName evidence="19">Integrin subunit alpha L</fullName>
    </submittedName>
</protein>
<dbReference type="CTD" id="3683"/>
<dbReference type="InterPro" id="IPR000413">
    <property type="entry name" value="Integrin_alpha"/>
</dbReference>
<dbReference type="Gene3D" id="2.60.40.1510">
    <property type="entry name" value="ntegrin, alpha v. Chain A, domain 3"/>
    <property type="match status" value="1"/>
</dbReference>
<evidence type="ECO:0000256" key="5">
    <source>
        <dbReference type="ARBA" id="ARBA00022729"/>
    </source>
</evidence>
<dbReference type="GO" id="GO:0046872">
    <property type="term" value="F:metal ion binding"/>
    <property type="evidence" value="ECO:0007669"/>
    <property type="project" value="UniProtKB-KW"/>
</dbReference>
<evidence type="ECO:0000256" key="11">
    <source>
        <dbReference type="ARBA" id="ARBA00023136"/>
    </source>
</evidence>
<dbReference type="Pfam" id="PF00092">
    <property type="entry name" value="VWA"/>
    <property type="match status" value="1"/>
</dbReference>
<feature type="region of interest" description="Disordered" evidence="17">
    <location>
        <begin position="1134"/>
        <end position="1174"/>
    </location>
</feature>
<sequence length="1174" mass="129258">MGPSCILLETLVVLTLLWARVMNFNLDTRTAWNFSSQNAGIQFGYRVLQIGGTSNPSVVVGAPGDGNNTGNIYQCQPESGSCLVIQLNDTNPHSKYLGMTLAMNKKDGHIMACDPGLTRKCDQNLYISGLCYVFPPSLGEPTLSLRPGYQECLKGKVDLVFLFDGSESMTTENFQKIVEFMKEVMRKLSNTSFQFAAVQFSSTVKPEFCFSDYVRERDPDVLLSEVKHMKSLTNTFSAIKYVVSNIFEAEKGARAEATKVMIIITDGEATDRGTVTEENIIRYIIGIGNNFESGDTEEYLSQFASKPVKQFVKVLDTFEKLKGLFDELQKKIYNIEGTSKELNTSSFQMEMSSSGISADLSGSHAVVGAVGANNWAGGFIDLWRNLTEDTFVGPKPLNSSMEDGYLGYTVAWLPQGTRRMLLAAGAPRYQHVGQVQLFLAPDNRSGEWAQIQKLNGSQIGSYFGGELCGVDVKGDGETELLLVGVPLFYGGRRGGRVLVYHWNQAQFQKLLELQGEPGHSLGRFGAAIAALADINGDRLTDVAVGAPMEEKGAVYIYNGVEGGLHSQPSQRIEGIQVSPGLQFFGRSIHGVMDLGTDGLTDVIVGTRGQVVVLRSRPVVDITSSLTFHPLEIPVREVECSVRGGSRRLEMNLTVCFSGKNLTPKFQGPLDTDLKYTLETDGHRTRSRGEFSPGMRDVRGNVSIVPGTEKSCLQHKLLFPVCVEDIISPISISLSFALQEEAAGSLLMDKQEKRVKPILNLSSHTETWEIPFEKNCGEDKKCEANLSLRFSPKGSPVLHLSPSSNLSILLELTNRGEDAYRVQLHLALPTGLSFRKVSTVEPHTHTPVICEEGTKESVSPVWTLACNVSSPIFKGGSKVLIQMVFDTLLNSTWKNSLQIKANTSCDNEDSSLWSDNSAVTEIPILYPIVVDIGIEEQSSTTHFNFTSRGPKNHMFQHSYKVNIQPLINSPSTLDVFVMMPATQPEALIQGNLSIDGESQRRCLRKPVTKLPSTIEFPKTSPVGEVFHCTFDYQNEFSVHVKGQVELSEKIKDSSVIKFCSSILVSFNSDEFFHLHGRDFSQSQITTEVDLVYEKNALLLYLLSGIGGLVLLLLIFLVLYKFGFFKRDLKAKLNAANARNGAEEGEEGGTPDPKEEEELVDPGCMEPLREEVSPSA</sequence>
<dbReference type="InterPro" id="IPR013517">
    <property type="entry name" value="FG-GAP"/>
</dbReference>
<dbReference type="PANTHER" id="PTHR23220">
    <property type="entry name" value="INTEGRIN ALPHA"/>
    <property type="match status" value="1"/>
</dbReference>
<feature type="transmembrane region" description="Helical" evidence="16">
    <location>
        <begin position="1096"/>
        <end position="1118"/>
    </location>
</feature>
<keyword evidence="4" id="KW-0479">Metal-binding</keyword>
<reference evidence="19" key="3">
    <citation type="submission" date="2025-09" db="UniProtKB">
        <authorList>
            <consortium name="Ensembl"/>
        </authorList>
    </citation>
    <scope>IDENTIFICATION</scope>
    <source>
        <strain evidence="19">Glennie</strain>
    </source>
</reference>
<evidence type="ECO:0000313" key="19">
    <source>
        <dbReference type="Ensembl" id="ENSOANP00000045497.1"/>
    </source>
</evidence>
<feature type="repeat" description="FG-GAP" evidence="15">
    <location>
        <begin position="29"/>
        <end position="84"/>
    </location>
</feature>
<keyword evidence="8 16" id="KW-0130">Cell adhesion</keyword>
<dbReference type="SMART" id="SM00191">
    <property type="entry name" value="Int_alpha"/>
    <property type="match status" value="5"/>
</dbReference>
<accession>A0A6I8NWB8</accession>
<dbReference type="OMA" id="TVCFQLK"/>
<dbReference type="RefSeq" id="XP_028914198.1">
    <property type="nucleotide sequence ID" value="XM_029058365.2"/>
</dbReference>
<feature type="repeat" description="FG-GAP" evidence="15">
    <location>
        <begin position="510"/>
        <end position="566"/>
    </location>
</feature>
<dbReference type="PROSITE" id="PS51470">
    <property type="entry name" value="FG_GAP"/>
    <property type="match status" value="4"/>
</dbReference>
<feature type="signal peptide" evidence="16">
    <location>
        <begin position="1"/>
        <end position="23"/>
    </location>
</feature>
<feature type="domain" description="VWFA" evidence="18">
    <location>
        <begin position="158"/>
        <end position="328"/>
    </location>
</feature>
<comment type="subcellular location">
    <subcellularLocation>
        <location evidence="1 16">Membrane</location>
        <topology evidence="1 16">Single-pass type I membrane protein</topology>
    </subcellularLocation>
</comment>
<dbReference type="GO" id="GO:0038023">
    <property type="term" value="F:signaling receptor activity"/>
    <property type="evidence" value="ECO:0000318"/>
    <property type="project" value="GO_Central"/>
</dbReference>
<proteinExistence type="inferred from homology"/>
<dbReference type="PANTHER" id="PTHR23220:SF84">
    <property type="entry name" value="INTEGRIN ALPHA-L"/>
    <property type="match status" value="1"/>
</dbReference>
<dbReference type="GO" id="GO:0035683">
    <property type="term" value="P:memory T cell extravasation"/>
    <property type="evidence" value="ECO:0007669"/>
    <property type="project" value="Ensembl"/>
</dbReference>
<gene>
    <name evidence="19" type="primary">ITGAL</name>
</gene>
<dbReference type="GO" id="GO:0009986">
    <property type="term" value="C:cell surface"/>
    <property type="evidence" value="ECO:0000318"/>
    <property type="project" value="GO_Central"/>
</dbReference>
<dbReference type="Proteomes" id="UP000002279">
    <property type="component" value="Chromosome 2"/>
</dbReference>
<evidence type="ECO:0000256" key="8">
    <source>
        <dbReference type="ARBA" id="ARBA00022889"/>
    </source>
</evidence>
<keyword evidence="10 16" id="KW-0401">Integrin</keyword>
<evidence type="ECO:0000256" key="14">
    <source>
        <dbReference type="ARBA" id="ARBA00023180"/>
    </source>
</evidence>
<dbReference type="GO" id="GO:0098609">
    <property type="term" value="P:cell-cell adhesion"/>
    <property type="evidence" value="ECO:0000318"/>
    <property type="project" value="GO_Central"/>
</dbReference>
<dbReference type="SUPFAM" id="SSF69318">
    <property type="entry name" value="Integrin alpha N-terminal domain"/>
    <property type="match status" value="1"/>
</dbReference>
<keyword evidence="7" id="KW-0106">Calcium</keyword>
<dbReference type="PRINTS" id="PR01185">
    <property type="entry name" value="INTEGRINA"/>
</dbReference>
<evidence type="ECO:0000256" key="3">
    <source>
        <dbReference type="ARBA" id="ARBA00022692"/>
    </source>
</evidence>
<dbReference type="GO" id="GO:0034687">
    <property type="term" value="C:integrin alphaL-beta2 complex"/>
    <property type="evidence" value="ECO:0000318"/>
    <property type="project" value="GO_Central"/>
</dbReference>
<feature type="compositionally biased region" description="Basic and acidic residues" evidence="17">
    <location>
        <begin position="1165"/>
        <end position="1174"/>
    </location>
</feature>
<dbReference type="FunCoup" id="A0A6I8NWB8">
    <property type="interactions" value="653"/>
</dbReference>
<dbReference type="Bgee" id="ENSOANG00000013667">
    <property type="expression patterns" value="Expressed in ovary and 5 other cell types or tissues"/>
</dbReference>
<evidence type="ECO:0000256" key="16">
    <source>
        <dbReference type="RuleBase" id="RU003762"/>
    </source>
</evidence>
<keyword evidence="5 16" id="KW-0732">Signal</keyword>
<reference evidence="19" key="2">
    <citation type="submission" date="2025-08" db="UniProtKB">
        <authorList>
            <consortium name="Ensembl"/>
        </authorList>
    </citation>
    <scope>IDENTIFICATION</scope>
    <source>
        <strain evidence="19">Glennie</strain>
    </source>
</reference>
<feature type="repeat" description="FG-GAP" evidence="15">
    <location>
        <begin position="449"/>
        <end position="509"/>
    </location>
</feature>
<dbReference type="PROSITE" id="PS00242">
    <property type="entry name" value="INTEGRIN_ALPHA"/>
    <property type="match status" value="1"/>
</dbReference>
<evidence type="ECO:0000256" key="2">
    <source>
        <dbReference type="ARBA" id="ARBA00008054"/>
    </source>
</evidence>
<dbReference type="Gene3D" id="2.60.40.1530">
    <property type="entry name" value="ntegrin, alpha v. Chain A, domain 4"/>
    <property type="match status" value="1"/>
</dbReference>
<keyword evidence="3 16" id="KW-0812">Transmembrane</keyword>
<keyword evidence="9 16" id="KW-1133">Transmembrane helix</keyword>
<dbReference type="Gene3D" id="2.130.10.130">
    <property type="entry name" value="Integrin alpha, N-terminal"/>
    <property type="match status" value="1"/>
</dbReference>
<dbReference type="InterPro" id="IPR013519">
    <property type="entry name" value="Int_alpha_beta-p"/>
</dbReference>
<dbReference type="GO" id="GO:0007157">
    <property type="term" value="P:heterophilic cell-cell adhesion via plasma membrane cell adhesion molecules"/>
    <property type="evidence" value="ECO:0007669"/>
    <property type="project" value="Ensembl"/>
</dbReference>
<dbReference type="InParanoid" id="A0A6I8NWB8"/>
<feature type="compositionally biased region" description="Acidic residues" evidence="17">
    <location>
        <begin position="1141"/>
        <end position="1158"/>
    </location>
</feature>
<evidence type="ECO:0000313" key="20">
    <source>
        <dbReference type="Proteomes" id="UP000002279"/>
    </source>
</evidence>
<evidence type="ECO:0000256" key="17">
    <source>
        <dbReference type="SAM" id="MobiDB-lite"/>
    </source>
</evidence>
<keyword evidence="20" id="KW-1185">Reference proteome</keyword>
<evidence type="ECO:0000259" key="18">
    <source>
        <dbReference type="PROSITE" id="PS50234"/>
    </source>
</evidence>
<dbReference type="InterPro" id="IPR032695">
    <property type="entry name" value="Integrin_dom_sf"/>
</dbReference>
<dbReference type="Pfam" id="PF01839">
    <property type="entry name" value="FG-GAP"/>
    <property type="match status" value="1"/>
</dbReference>
<dbReference type="GeneTree" id="ENSGT00940000161495"/>
<dbReference type="KEGG" id="oaa:100090742"/>
<dbReference type="PRINTS" id="PR00453">
    <property type="entry name" value="VWFADOMAIN"/>
</dbReference>
<dbReference type="InterPro" id="IPR036465">
    <property type="entry name" value="vWFA_dom_sf"/>
</dbReference>
<organism evidence="19 20">
    <name type="scientific">Ornithorhynchus anatinus</name>
    <name type="common">Duckbill platypus</name>
    <dbReference type="NCBI Taxonomy" id="9258"/>
    <lineage>
        <taxon>Eukaryota</taxon>
        <taxon>Metazoa</taxon>
        <taxon>Chordata</taxon>
        <taxon>Craniata</taxon>
        <taxon>Vertebrata</taxon>
        <taxon>Euteleostomi</taxon>
        <taxon>Mammalia</taxon>
        <taxon>Monotremata</taxon>
        <taxon>Ornithorhynchidae</taxon>
        <taxon>Ornithorhynchus</taxon>
    </lineage>
</organism>
<keyword evidence="6" id="KW-0677">Repeat</keyword>
<evidence type="ECO:0000256" key="7">
    <source>
        <dbReference type="ARBA" id="ARBA00022837"/>
    </source>
</evidence>
<dbReference type="GeneID" id="100090742"/>
<dbReference type="GO" id="GO:0043113">
    <property type="term" value="P:receptor clustering"/>
    <property type="evidence" value="ECO:0007669"/>
    <property type="project" value="Ensembl"/>
</dbReference>
<dbReference type="AlphaFoldDB" id="A0A6I8NWB8"/>
<evidence type="ECO:0000256" key="10">
    <source>
        <dbReference type="ARBA" id="ARBA00023037"/>
    </source>
</evidence>
<evidence type="ECO:0000256" key="6">
    <source>
        <dbReference type="ARBA" id="ARBA00022737"/>
    </source>
</evidence>
<dbReference type="Gene3D" id="3.40.50.410">
    <property type="entry name" value="von Willebrand factor, type A domain"/>
    <property type="match status" value="1"/>
</dbReference>
<dbReference type="GO" id="GO:0050839">
    <property type="term" value="F:cell adhesion molecule binding"/>
    <property type="evidence" value="ECO:0007669"/>
    <property type="project" value="Ensembl"/>
</dbReference>
<dbReference type="InterPro" id="IPR028994">
    <property type="entry name" value="Integrin_alpha_N"/>
</dbReference>
<evidence type="ECO:0000256" key="4">
    <source>
        <dbReference type="ARBA" id="ARBA00022723"/>
    </source>
</evidence>
<dbReference type="Ensembl" id="ENSOANT00000058510.1">
    <property type="protein sequence ID" value="ENSOANP00000045497.1"/>
    <property type="gene ID" value="ENSOANG00000013667.3"/>
</dbReference>
<keyword evidence="11 16" id="KW-0472">Membrane</keyword>
<dbReference type="SMART" id="SM00327">
    <property type="entry name" value="VWA"/>
    <property type="match status" value="1"/>
</dbReference>
<dbReference type="InterPro" id="IPR048285">
    <property type="entry name" value="Integrin_alpha_Ig-like_2"/>
</dbReference>
<name>A0A6I8NWB8_ORNAN</name>
<evidence type="ECO:0000256" key="1">
    <source>
        <dbReference type="ARBA" id="ARBA00004479"/>
    </source>
</evidence>
<dbReference type="Gene3D" id="2.60.40.1460">
    <property type="entry name" value="Integrin domains. Chain A, domain 2"/>
    <property type="match status" value="1"/>
</dbReference>
<dbReference type="Pfam" id="PF08441">
    <property type="entry name" value="Integrin_A_Ig_1"/>
    <property type="match status" value="1"/>
</dbReference>
<reference evidence="19 20" key="1">
    <citation type="journal article" date="2008" name="Nature">
        <title>Genome analysis of the platypus reveals unique signatures of evolution.</title>
        <authorList>
            <person name="Warren W.C."/>
            <person name="Hillier L.W."/>
            <person name="Marshall Graves J.A."/>
            <person name="Birney E."/>
            <person name="Ponting C.P."/>
            <person name="Grutzner F."/>
            <person name="Belov K."/>
            <person name="Miller W."/>
            <person name="Clarke L."/>
            <person name="Chinwalla A.T."/>
            <person name="Yang S.P."/>
            <person name="Heger A."/>
            <person name="Locke D.P."/>
            <person name="Miethke P."/>
            <person name="Waters P.D."/>
            <person name="Veyrunes F."/>
            <person name="Fulton L."/>
            <person name="Fulton B."/>
            <person name="Graves T."/>
            <person name="Wallis J."/>
            <person name="Puente X.S."/>
            <person name="Lopez-Otin C."/>
            <person name="Ordonez G.R."/>
            <person name="Eichler E.E."/>
            <person name="Chen L."/>
            <person name="Cheng Z."/>
            <person name="Deakin J.E."/>
            <person name="Alsop A."/>
            <person name="Thompson K."/>
            <person name="Kirby P."/>
            <person name="Papenfuss A.T."/>
            <person name="Wakefield M.J."/>
            <person name="Olender T."/>
            <person name="Lancet D."/>
            <person name="Huttley G.A."/>
            <person name="Smit A.F."/>
            <person name="Pask A."/>
            <person name="Temple-Smith P."/>
            <person name="Batzer M.A."/>
            <person name="Walker J.A."/>
            <person name="Konkel M.K."/>
            <person name="Harris R.S."/>
            <person name="Whittington C.M."/>
            <person name="Wong E.S."/>
            <person name="Gemmell N.J."/>
            <person name="Buschiazzo E."/>
            <person name="Vargas Jentzsch I.M."/>
            <person name="Merkel A."/>
            <person name="Schmitz J."/>
            <person name="Zemann A."/>
            <person name="Churakov G."/>
            <person name="Kriegs J.O."/>
            <person name="Brosius J."/>
            <person name="Murchison E.P."/>
            <person name="Sachidanandam R."/>
            <person name="Smith C."/>
            <person name="Hannon G.J."/>
            <person name="Tsend-Ayush E."/>
            <person name="McMillan D."/>
            <person name="Attenborough R."/>
            <person name="Rens W."/>
            <person name="Ferguson-Smith M."/>
            <person name="Lefevre C.M."/>
            <person name="Sharp J.A."/>
            <person name="Nicholas K.R."/>
            <person name="Ray D.A."/>
            <person name="Kube M."/>
            <person name="Reinhardt R."/>
            <person name="Pringle T.H."/>
            <person name="Taylor J."/>
            <person name="Jones R.C."/>
            <person name="Nixon B."/>
            <person name="Dacheux J.L."/>
            <person name="Niwa H."/>
            <person name="Sekita Y."/>
            <person name="Huang X."/>
            <person name="Stark A."/>
            <person name="Kheradpour P."/>
            <person name="Kellis M."/>
            <person name="Flicek P."/>
            <person name="Chen Y."/>
            <person name="Webber C."/>
            <person name="Hardison R."/>
            <person name="Nelson J."/>
            <person name="Hallsworth-Pepin K."/>
            <person name="Delehaunty K."/>
            <person name="Markovic C."/>
            <person name="Minx P."/>
            <person name="Feng Y."/>
            <person name="Kremitzki C."/>
            <person name="Mitreva M."/>
            <person name="Glasscock J."/>
            <person name="Wylie T."/>
            <person name="Wohldmann P."/>
            <person name="Thiru P."/>
            <person name="Nhan M.N."/>
            <person name="Pohl C.S."/>
            <person name="Smith S.M."/>
            <person name="Hou S."/>
            <person name="Nefedov M."/>
            <person name="de Jong P.J."/>
            <person name="Renfree M.B."/>
            <person name="Mardis E.R."/>
            <person name="Wilson R.K."/>
        </authorList>
    </citation>
    <scope>NUCLEOTIDE SEQUENCE [LARGE SCALE GENOMIC DNA]</scope>
    <source>
        <strain evidence="19 20">Glennie</strain>
    </source>
</reference>
<dbReference type="GO" id="GO:0007229">
    <property type="term" value="P:integrin-mediated signaling pathway"/>
    <property type="evidence" value="ECO:0000318"/>
    <property type="project" value="GO_Central"/>
</dbReference>
<dbReference type="GO" id="GO:0007160">
    <property type="term" value="P:cell-matrix adhesion"/>
    <property type="evidence" value="ECO:0007669"/>
    <property type="project" value="Ensembl"/>
</dbReference>
<keyword evidence="13 16" id="KW-0675">Receptor</keyword>
<keyword evidence="12" id="KW-1015">Disulfide bond</keyword>
<evidence type="ECO:0000256" key="13">
    <source>
        <dbReference type="ARBA" id="ARBA00023170"/>
    </source>
</evidence>
<dbReference type="GO" id="GO:0030369">
    <property type="term" value="F:ICAM-3 receptor activity"/>
    <property type="evidence" value="ECO:0007669"/>
    <property type="project" value="Ensembl"/>
</dbReference>
<keyword evidence="14" id="KW-0325">Glycoprotein</keyword>